<gene>
    <name evidence="2" type="ORF">EZS27_011814</name>
</gene>
<dbReference type="SMART" id="SM00257">
    <property type="entry name" value="LysM"/>
    <property type="match status" value="3"/>
</dbReference>
<dbReference type="Gene3D" id="3.10.350.10">
    <property type="entry name" value="LysM domain"/>
    <property type="match status" value="3"/>
</dbReference>
<accession>A0A5J4S4A1</accession>
<dbReference type="GO" id="GO:0008932">
    <property type="term" value="F:lytic endotransglycosylase activity"/>
    <property type="evidence" value="ECO:0007669"/>
    <property type="project" value="TreeGrafter"/>
</dbReference>
<dbReference type="Gene3D" id="3.40.50.2300">
    <property type="match status" value="2"/>
</dbReference>
<dbReference type="Pfam" id="PF01476">
    <property type="entry name" value="LysM"/>
    <property type="match status" value="2"/>
</dbReference>
<evidence type="ECO:0000313" key="2">
    <source>
        <dbReference type="EMBL" id="KAA6340315.1"/>
    </source>
</evidence>
<dbReference type="InterPro" id="IPR036779">
    <property type="entry name" value="LysM_dom_sf"/>
</dbReference>
<proteinExistence type="predicted"/>
<protein>
    <recommendedName>
        <fullName evidence="1">LysM domain-containing protein</fullName>
    </recommendedName>
</protein>
<feature type="domain" description="LysM" evidence="1">
    <location>
        <begin position="193"/>
        <end position="237"/>
    </location>
</feature>
<dbReference type="InterPro" id="IPR018392">
    <property type="entry name" value="LysM"/>
</dbReference>
<feature type="domain" description="LysM" evidence="1">
    <location>
        <begin position="110"/>
        <end position="154"/>
    </location>
</feature>
<comment type="caution">
    <text evidence="2">The sequence shown here is derived from an EMBL/GenBank/DDBJ whole genome shotgun (WGS) entry which is preliminary data.</text>
</comment>
<dbReference type="PANTHER" id="PTHR33734:SF22">
    <property type="entry name" value="MEMBRANE-BOUND LYTIC MUREIN TRANSGLYCOSYLASE D"/>
    <property type="match status" value="1"/>
</dbReference>
<dbReference type="PROSITE" id="PS51782">
    <property type="entry name" value="LYSM"/>
    <property type="match status" value="2"/>
</dbReference>
<dbReference type="PANTHER" id="PTHR33734">
    <property type="entry name" value="LYSM DOMAIN-CONTAINING GPI-ANCHORED PROTEIN 2"/>
    <property type="match status" value="1"/>
</dbReference>
<reference evidence="2" key="1">
    <citation type="submission" date="2019-03" db="EMBL/GenBank/DDBJ databases">
        <title>Single cell metagenomics reveals metabolic interactions within the superorganism composed of flagellate Streblomastix strix and complex community of Bacteroidetes bacteria on its surface.</title>
        <authorList>
            <person name="Treitli S.C."/>
            <person name="Kolisko M."/>
            <person name="Husnik F."/>
            <person name="Keeling P."/>
            <person name="Hampl V."/>
        </authorList>
    </citation>
    <scope>NUCLEOTIDE SEQUENCE</scope>
    <source>
        <strain evidence="2">STM</strain>
    </source>
</reference>
<organism evidence="2">
    <name type="scientific">termite gut metagenome</name>
    <dbReference type="NCBI Taxonomy" id="433724"/>
    <lineage>
        <taxon>unclassified sequences</taxon>
        <taxon>metagenomes</taxon>
        <taxon>organismal metagenomes</taxon>
    </lineage>
</organism>
<dbReference type="EMBL" id="SNRY01000469">
    <property type="protein sequence ID" value="KAA6340315.1"/>
    <property type="molecule type" value="Genomic_DNA"/>
</dbReference>
<evidence type="ECO:0000259" key="1">
    <source>
        <dbReference type="PROSITE" id="PS51782"/>
    </source>
</evidence>
<sequence>MIFLYLCQRECNLIGSSALLTNKSLMKTTKRILLLFFLFVGCFSLKVSAQQGGQSYFLHTVEKGQELHDIAGMYGVSRDSVVILNPESRDRMYTGQKLKIPQKKVVENKLFHTIQPGETLYRLTLIYKVPAKAILDANPGLKVENFQAGKVLLIPTSAKSNAENPITDNAVYSHPEIQYASIPSAAVQSNCKTMHQVKRGETVYSISQDYGSTPDRLIAANPELKTEKPKRGSFICIPYPPSRVKAAGSEEMATEPLSNEDLFSKNKIEKQFSPSILKVAVILPFLEMESRTRMVEYYEGFLMAVDSLKRAGVSIELHVYDSGGQKTSVSSLLKREEMKEMDIIFGPLYRQHIKPLADFAQTNKIRLVLPFASKNNEVFTNPYIYQINVPQSYVYPEIYEHFTRQFDGANIIIIETGEQNTVSKKGEFINGLRQELQSRSFTVKTLNTNAISGKIETLLSSEKNNILIPTSDSNTALLKLISQLTTVTANLRRGNIQANVQLFGYPEWQTYVKDHINNYFDFDTYFYSSFYTNNLMPDTDKFSKDYRKWYSKEIVVTYPRYGMLGYDTGLYFLKGLSLYGSELEDNLSTIKFTPLQMDFKFQRVNNWGGFINKNVFFVHFTKEYEIKRISFDRLK</sequence>
<dbReference type="SUPFAM" id="SSF53822">
    <property type="entry name" value="Periplasmic binding protein-like I"/>
    <property type="match status" value="1"/>
</dbReference>
<name>A0A5J4S4A1_9ZZZZ</name>
<dbReference type="InterPro" id="IPR028082">
    <property type="entry name" value="Peripla_BP_I"/>
</dbReference>
<dbReference type="AlphaFoldDB" id="A0A5J4S4A1"/>
<dbReference type="CDD" id="cd00118">
    <property type="entry name" value="LysM"/>
    <property type="match status" value="3"/>
</dbReference>
<dbReference type="SUPFAM" id="SSF54106">
    <property type="entry name" value="LysM domain"/>
    <property type="match status" value="3"/>
</dbReference>